<dbReference type="SUPFAM" id="SSF48230">
    <property type="entry name" value="Chondroitin AC/alginate lyase"/>
    <property type="match status" value="1"/>
</dbReference>
<reference evidence="2" key="1">
    <citation type="submission" date="2016-05" db="EMBL/GenBank/DDBJ databases">
        <title>Paenibacillus oryzae. sp. nov., isolated from the rice root.</title>
        <authorList>
            <person name="Zhang J."/>
            <person name="Zhang X."/>
        </authorList>
    </citation>
    <scope>NUCLEOTIDE SEQUENCE [LARGE SCALE GENOMIC DNA]</scope>
    <source>
        <strain evidence="2">KCTC13222</strain>
    </source>
</reference>
<evidence type="ECO:0000313" key="2">
    <source>
        <dbReference type="Proteomes" id="UP000093309"/>
    </source>
</evidence>
<dbReference type="RefSeq" id="WP_065856214.1">
    <property type="nucleotide sequence ID" value="NZ_LYPC01000027.1"/>
</dbReference>
<accession>A0A1C0ZVP6</accession>
<dbReference type="EMBL" id="LYPC01000027">
    <property type="protein sequence ID" value="OCT12173.1"/>
    <property type="molecule type" value="Genomic_DNA"/>
</dbReference>
<keyword evidence="2" id="KW-1185">Reference proteome</keyword>
<dbReference type="Proteomes" id="UP000093309">
    <property type="component" value="Unassembled WGS sequence"/>
</dbReference>
<dbReference type="InterPro" id="IPR008929">
    <property type="entry name" value="Chondroitin_lyas"/>
</dbReference>
<sequence>MANRIDLLEEWHHAGTKGNYGYQLEQGLNLEFPIPDGAVGWYPIGFERGNDAALDVMGWHGLELVIYTADEETQVTVIARFLDDRSVSASVWLAGAGEHRVSLKLSDFDIEASKGNIWRFLKSFELRGETELIRAELRREQKIYLESDIRGKSGEIGDAVVYTMTIHNCTEVKQSVIVKQMFEGWESLLPVITPSRFTLEPNAKQEVTATVNIHERMVAGGHETTVLRFIAGGDSTSAVQVAFKTMRSLQHPYIYHNEEQWRAVKTKIDTHATFKAGYDDIIAVADRWEVTPPLPVDERDYCYNTSEEYGIMSAAYAYALTKELKYAEKVAKFLRYFINEDNGYPKKKKGCSQSYVQEGHFFQHLAIPYDIIHDAGVLTVEDHRGIEKSFRIYMDILDHHLQRGHISNWLLSEITGALYCALAIQDMDRALRFMYGAGGSIDQLKYGLFNDGWWHECSVGYNTWVSSMYIHTAHALLPFGYNLLHTHFRIPFNDEVNSTFDGQEAEVRFAMYNKKWGGNRKSYVCIKDLFDAVIPFLNDRGVLFGISDSDEKKLGGVHFGSTFDLAYHYYQDPEYIAVIHRFEQADPIFGHADLPEYVSTYTKKNAFSDNVGIAMLRSQTANREQKDQIQAVLRYGSHGYAHGHFDRTEVLSIMRHGRSFFNPEHVWWSYGHFMYKFYVQNSMTKNMVVVDGKMQVPSDSKRLMFYGGQAIQATAIETVSRWSYPPYGGMIYSDNETLADRCQLNASWLPEVKDAPPYGALSDFTEPILQRRVMAVTDDYLVLFDYVKGEMEHQYDSLFQIKGFKGIQGQEVRYTKHTSQWTDNPLSDAQFITDCHWYDVSGSSVANFETVFGEGEDMRGNRTAHNIPGVLKMDVHTAWPPQSVQITGRAAEHHGITIPFSYQVEVDGEVQAHGEFGAWLLGEGKCDIDLQGAKTIKLKVKNHPIYNEQKYPQRTKQGLFWGDAYLVLADGSTKLLSELALMYENIDLGFGIGKDYEGGRVTIVGNEYANAIPTSPIDHDRDGTISLDLTGTGAKRFVGLIGADAFPGDEAQRRITYAVRTEGQIGRFITVVEPFESQAMVISVKAINDSTVEVQLKDGRTQVVTVDHIEAEDLSVRIVESKEGRIICEELASGR</sequence>
<dbReference type="AlphaFoldDB" id="A0A1C0ZVP6"/>
<proteinExistence type="predicted"/>
<evidence type="ECO:0008006" key="3">
    <source>
        <dbReference type="Google" id="ProtNLM"/>
    </source>
</evidence>
<evidence type="ECO:0000313" key="1">
    <source>
        <dbReference type="EMBL" id="OCT12173.1"/>
    </source>
</evidence>
<protein>
    <recommendedName>
        <fullName evidence="3">Alginate lyase domain-containing protein</fullName>
    </recommendedName>
</protein>
<organism evidence="1 2">
    <name type="scientific">Paenibacillus pectinilyticus</name>
    <dbReference type="NCBI Taxonomy" id="512399"/>
    <lineage>
        <taxon>Bacteria</taxon>
        <taxon>Bacillati</taxon>
        <taxon>Bacillota</taxon>
        <taxon>Bacilli</taxon>
        <taxon>Bacillales</taxon>
        <taxon>Paenibacillaceae</taxon>
        <taxon>Paenibacillus</taxon>
    </lineage>
</organism>
<dbReference type="Gene3D" id="2.70.98.70">
    <property type="match status" value="1"/>
</dbReference>
<dbReference type="Gene3D" id="1.50.10.100">
    <property type="entry name" value="Chondroitin AC/alginate lyase"/>
    <property type="match status" value="1"/>
</dbReference>
<dbReference type="STRING" id="512399.A8709_30475"/>
<comment type="caution">
    <text evidence="1">The sequence shown here is derived from an EMBL/GenBank/DDBJ whole genome shotgun (WGS) entry which is preliminary data.</text>
</comment>
<dbReference type="OrthoDB" id="9772435at2"/>
<gene>
    <name evidence="1" type="ORF">A8709_30475</name>
</gene>
<name>A0A1C0ZVP6_9BACL</name>